<dbReference type="GO" id="GO:0009451">
    <property type="term" value="P:RNA modification"/>
    <property type="evidence" value="ECO:0007669"/>
    <property type="project" value="InterPro"/>
</dbReference>
<evidence type="ECO:0000256" key="1">
    <source>
        <dbReference type="ARBA" id="ARBA00006643"/>
    </source>
</evidence>
<dbReference type="AlphaFoldDB" id="A0AAV0NTJ5"/>
<feature type="domain" description="DYW" evidence="4">
    <location>
        <begin position="491"/>
        <end position="583"/>
    </location>
</feature>
<feature type="repeat" description="PPR" evidence="3">
    <location>
        <begin position="307"/>
        <end position="341"/>
    </location>
</feature>
<dbReference type="InterPro" id="IPR046848">
    <property type="entry name" value="E_motif"/>
</dbReference>
<evidence type="ECO:0000313" key="5">
    <source>
        <dbReference type="EMBL" id="CAI0462074.1"/>
    </source>
</evidence>
<dbReference type="Pfam" id="PF13041">
    <property type="entry name" value="PPR_2"/>
    <property type="match status" value="3"/>
</dbReference>
<comment type="similarity">
    <text evidence="1">Belongs to the PPR family. PCMP-H subfamily.</text>
</comment>
<dbReference type="FunFam" id="1.25.40.10:FF:000184">
    <property type="entry name" value="Pentatricopeptide repeat-containing protein, chloroplastic"/>
    <property type="match status" value="1"/>
</dbReference>
<dbReference type="PANTHER" id="PTHR47926:SF463">
    <property type="entry name" value="PENTATRICOPEPTIDE REPEAT-CONTAINING PROTEIN"/>
    <property type="match status" value="1"/>
</dbReference>
<sequence>MATWHVPLTAEALLNGCRSAEELEQIQAHMLKTGLVLNTFKWNTLIRRYANSNEPEAALILYTQMQTQSVPRNTHTFPFLLKACSNLSAFEETRQIHGQVIKLGFGSQVHATNAILHAYTSSGGVNYGRHLFNLSTNLHDTVTWNTMINGYMKCGEIKKATELFKMMPTKNAISWTVMVSGYVQAGFDIEALEVFQKMQAADMKLDSLVLTSALSACSHLGALDQGRWIHEHINRSGMKIDSMLGCALIDMYAKCGNMGKALEIFEKVGNKSVHAWTAMIFGCAIHGQGREALSWFKKMKAEGITPNQVTFTAILTACSNAGMVEEAKSMFKSIIKNGHEGHTSSPTIEHYGCMVDVLGRAGLLIEAIDLIKRMPVEPNAIIWGSLLKACKIHGNLELGKEIGKLVIEMNPDHGGRYIHLANIHAAAREWELAAETRRKMKAGGVSKLPGCSTISVNGIVHEFVAGDRNHPEADAISSIWHQIADRLKQEGYKPVTTGLLLDLEDNEKETAISQHSEKLATAFALIHTKPGTGIRIFKNLRVCEDCHAVMKLISKIYNREIVMRDRTRFHCFRDGKCSCADYW</sequence>
<keyword evidence="2" id="KW-0677">Repeat</keyword>
<reference evidence="5" key="1">
    <citation type="submission" date="2022-08" db="EMBL/GenBank/DDBJ databases">
        <authorList>
            <person name="Gutierrez-Valencia J."/>
        </authorList>
    </citation>
    <scope>NUCLEOTIDE SEQUENCE</scope>
</reference>
<evidence type="ECO:0000256" key="2">
    <source>
        <dbReference type="ARBA" id="ARBA00022737"/>
    </source>
</evidence>
<protein>
    <recommendedName>
        <fullName evidence="4">DYW domain-containing protein</fullName>
    </recommendedName>
</protein>
<dbReference type="PANTHER" id="PTHR47926">
    <property type="entry name" value="PENTATRICOPEPTIDE REPEAT-CONTAINING PROTEIN"/>
    <property type="match status" value="1"/>
</dbReference>
<dbReference type="NCBIfam" id="TIGR00756">
    <property type="entry name" value="PPR"/>
    <property type="match status" value="4"/>
</dbReference>
<dbReference type="InterPro" id="IPR046960">
    <property type="entry name" value="PPR_At4g14850-like_plant"/>
</dbReference>
<feature type="repeat" description="PPR" evidence="3">
    <location>
        <begin position="272"/>
        <end position="306"/>
    </location>
</feature>
<evidence type="ECO:0000259" key="4">
    <source>
        <dbReference type="Pfam" id="PF14432"/>
    </source>
</evidence>
<dbReference type="InterPro" id="IPR011990">
    <property type="entry name" value="TPR-like_helical_dom_sf"/>
</dbReference>
<dbReference type="InterPro" id="IPR032867">
    <property type="entry name" value="DYW_dom"/>
</dbReference>
<dbReference type="EMBL" id="CAMGYJ010000008">
    <property type="protein sequence ID" value="CAI0462074.1"/>
    <property type="molecule type" value="Genomic_DNA"/>
</dbReference>
<feature type="repeat" description="PPR" evidence="3">
    <location>
        <begin position="38"/>
        <end position="72"/>
    </location>
</feature>
<dbReference type="FunFam" id="1.25.40.10:FF:000348">
    <property type="entry name" value="Pentatricopeptide repeat-containing protein chloroplastic"/>
    <property type="match status" value="1"/>
</dbReference>
<dbReference type="Pfam" id="PF14432">
    <property type="entry name" value="DYW_deaminase"/>
    <property type="match status" value="1"/>
</dbReference>
<feature type="repeat" description="PPR" evidence="3">
    <location>
        <begin position="140"/>
        <end position="174"/>
    </location>
</feature>
<organism evidence="5 6">
    <name type="scientific">Linum tenue</name>
    <dbReference type="NCBI Taxonomy" id="586396"/>
    <lineage>
        <taxon>Eukaryota</taxon>
        <taxon>Viridiplantae</taxon>
        <taxon>Streptophyta</taxon>
        <taxon>Embryophyta</taxon>
        <taxon>Tracheophyta</taxon>
        <taxon>Spermatophyta</taxon>
        <taxon>Magnoliopsida</taxon>
        <taxon>eudicotyledons</taxon>
        <taxon>Gunneridae</taxon>
        <taxon>Pentapetalae</taxon>
        <taxon>rosids</taxon>
        <taxon>fabids</taxon>
        <taxon>Malpighiales</taxon>
        <taxon>Linaceae</taxon>
        <taxon>Linum</taxon>
    </lineage>
</organism>
<dbReference type="GO" id="GO:0003723">
    <property type="term" value="F:RNA binding"/>
    <property type="evidence" value="ECO:0007669"/>
    <property type="project" value="InterPro"/>
</dbReference>
<evidence type="ECO:0000256" key="3">
    <source>
        <dbReference type="PROSITE-ProRule" id="PRU00708"/>
    </source>
</evidence>
<dbReference type="Pfam" id="PF20431">
    <property type="entry name" value="E_motif"/>
    <property type="match status" value="1"/>
</dbReference>
<dbReference type="Gene3D" id="1.25.40.10">
    <property type="entry name" value="Tetratricopeptide repeat domain"/>
    <property type="match status" value="3"/>
</dbReference>
<proteinExistence type="inferred from homology"/>
<keyword evidence="6" id="KW-1185">Reference proteome</keyword>
<name>A0AAV0NTJ5_9ROSI</name>
<dbReference type="SUPFAM" id="SSF48452">
    <property type="entry name" value="TPR-like"/>
    <property type="match status" value="1"/>
</dbReference>
<dbReference type="Pfam" id="PF01535">
    <property type="entry name" value="PPR"/>
    <property type="match status" value="3"/>
</dbReference>
<comment type="caution">
    <text evidence="5">The sequence shown here is derived from an EMBL/GenBank/DDBJ whole genome shotgun (WGS) entry which is preliminary data.</text>
</comment>
<accession>A0AAV0NTJ5</accession>
<gene>
    <name evidence="5" type="ORF">LITE_LOCUS35208</name>
</gene>
<dbReference type="PROSITE" id="PS51375">
    <property type="entry name" value="PPR"/>
    <property type="match status" value="4"/>
</dbReference>
<dbReference type="InterPro" id="IPR002885">
    <property type="entry name" value="PPR_rpt"/>
</dbReference>
<evidence type="ECO:0000313" key="6">
    <source>
        <dbReference type="Proteomes" id="UP001154282"/>
    </source>
</evidence>
<dbReference type="GO" id="GO:0008270">
    <property type="term" value="F:zinc ion binding"/>
    <property type="evidence" value="ECO:0007669"/>
    <property type="project" value="InterPro"/>
</dbReference>
<dbReference type="Proteomes" id="UP001154282">
    <property type="component" value="Unassembled WGS sequence"/>
</dbReference>